<dbReference type="GeneID" id="64701463"/>
<dbReference type="GO" id="GO:0004674">
    <property type="term" value="F:protein serine/threonine kinase activity"/>
    <property type="evidence" value="ECO:0007669"/>
    <property type="project" value="UniProtKB-KW"/>
</dbReference>
<evidence type="ECO:0000256" key="8">
    <source>
        <dbReference type="ARBA" id="ARBA00048679"/>
    </source>
</evidence>
<dbReference type="Proteomes" id="UP000823399">
    <property type="component" value="Unassembled WGS sequence"/>
</dbReference>
<sequence>MYHLDPHSHPRPIKMLPHNIVFKTLLREIPEAELRRTQNTPHFTGGFGDVWKCTWPTSNPPLTVAIKVVRVADSDKTASVERTALSIRREAYVWANLEDDHVLPLHGITTGFGVLPAFVSSWMTNGSLENYLKDAPTLSTSQKLDMSRQIASGLKYLHEKGIVHGDLTPTNVLIDSDKKLLLSDFGLSMVLAESGNPTFNSYHAGNVRWMAPEMVEELARPTMPADVYSHGCIVLQLLCGEQPYSWAAQAIHVITAMLRGRKPFGPLTDVDEDHKKYWLKCLSAECQDRPEVTGIVAFIETELQKLR</sequence>
<evidence type="ECO:0000313" key="11">
    <source>
        <dbReference type="Proteomes" id="UP000823399"/>
    </source>
</evidence>
<evidence type="ECO:0000256" key="3">
    <source>
        <dbReference type="ARBA" id="ARBA00022679"/>
    </source>
</evidence>
<dbReference type="InterPro" id="IPR001245">
    <property type="entry name" value="Ser-Thr/Tyr_kinase_cat_dom"/>
</dbReference>
<dbReference type="GO" id="GO:0005524">
    <property type="term" value="F:ATP binding"/>
    <property type="evidence" value="ECO:0007669"/>
    <property type="project" value="UniProtKB-KW"/>
</dbReference>
<gene>
    <name evidence="10" type="ORF">F5147DRAFT_726792</name>
</gene>
<proteinExistence type="predicted"/>
<evidence type="ECO:0000256" key="4">
    <source>
        <dbReference type="ARBA" id="ARBA00022741"/>
    </source>
</evidence>
<dbReference type="PANTHER" id="PTHR44329">
    <property type="entry name" value="SERINE/THREONINE-PROTEIN KINASE TNNI3K-RELATED"/>
    <property type="match status" value="1"/>
</dbReference>
<dbReference type="InterPro" id="IPR000719">
    <property type="entry name" value="Prot_kinase_dom"/>
</dbReference>
<evidence type="ECO:0000256" key="2">
    <source>
        <dbReference type="ARBA" id="ARBA00022527"/>
    </source>
</evidence>
<comment type="catalytic activity">
    <reaction evidence="8">
        <text>L-seryl-[protein] + ATP = O-phospho-L-seryl-[protein] + ADP + H(+)</text>
        <dbReference type="Rhea" id="RHEA:17989"/>
        <dbReference type="Rhea" id="RHEA-COMP:9863"/>
        <dbReference type="Rhea" id="RHEA-COMP:11604"/>
        <dbReference type="ChEBI" id="CHEBI:15378"/>
        <dbReference type="ChEBI" id="CHEBI:29999"/>
        <dbReference type="ChEBI" id="CHEBI:30616"/>
        <dbReference type="ChEBI" id="CHEBI:83421"/>
        <dbReference type="ChEBI" id="CHEBI:456216"/>
        <dbReference type="EC" id="2.7.11.1"/>
    </reaction>
</comment>
<keyword evidence="4" id="KW-0547">Nucleotide-binding</keyword>
<name>A0A9P7EU96_9AGAM</name>
<keyword evidence="11" id="KW-1185">Reference proteome</keyword>
<dbReference type="Gene3D" id="1.10.510.10">
    <property type="entry name" value="Transferase(Phosphotransferase) domain 1"/>
    <property type="match status" value="1"/>
</dbReference>
<dbReference type="SUPFAM" id="SSF56112">
    <property type="entry name" value="Protein kinase-like (PK-like)"/>
    <property type="match status" value="1"/>
</dbReference>
<evidence type="ECO:0000256" key="6">
    <source>
        <dbReference type="ARBA" id="ARBA00022840"/>
    </source>
</evidence>
<dbReference type="Pfam" id="PF07714">
    <property type="entry name" value="PK_Tyr_Ser-Thr"/>
    <property type="match status" value="1"/>
</dbReference>
<dbReference type="InterPro" id="IPR008266">
    <property type="entry name" value="Tyr_kinase_AS"/>
</dbReference>
<dbReference type="PROSITE" id="PS00109">
    <property type="entry name" value="PROTEIN_KINASE_TYR"/>
    <property type="match status" value="1"/>
</dbReference>
<evidence type="ECO:0000256" key="1">
    <source>
        <dbReference type="ARBA" id="ARBA00012513"/>
    </source>
</evidence>
<accession>A0A9P7EU96</accession>
<evidence type="ECO:0000259" key="9">
    <source>
        <dbReference type="PROSITE" id="PS50011"/>
    </source>
</evidence>
<dbReference type="PANTHER" id="PTHR44329:SF285">
    <property type="entry name" value="V-MOS MOLONEY MURINE SARCOMA VIRAL ONCO HOMOLOG"/>
    <property type="match status" value="1"/>
</dbReference>
<evidence type="ECO:0000256" key="5">
    <source>
        <dbReference type="ARBA" id="ARBA00022777"/>
    </source>
</evidence>
<comment type="catalytic activity">
    <reaction evidence="7">
        <text>L-threonyl-[protein] + ATP = O-phospho-L-threonyl-[protein] + ADP + H(+)</text>
        <dbReference type="Rhea" id="RHEA:46608"/>
        <dbReference type="Rhea" id="RHEA-COMP:11060"/>
        <dbReference type="Rhea" id="RHEA-COMP:11605"/>
        <dbReference type="ChEBI" id="CHEBI:15378"/>
        <dbReference type="ChEBI" id="CHEBI:30013"/>
        <dbReference type="ChEBI" id="CHEBI:30616"/>
        <dbReference type="ChEBI" id="CHEBI:61977"/>
        <dbReference type="ChEBI" id="CHEBI:456216"/>
        <dbReference type="EC" id="2.7.11.1"/>
    </reaction>
</comment>
<keyword evidence="6" id="KW-0067">ATP-binding</keyword>
<keyword evidence="5 10" id="KW-0418">Kinase</keyword>
<evidence type="ECO:0000256" key="7">
    <source>
        <dbReference type="ARBA" id="ARBA00047899"/>
    </source>
</evidence>
<reference evidence="10" key="1">
    <citation type="journal article" date="2020" name="New Phytol.">
        <title>Comparative genomics reveals dynamic genome evolution in host specialist ectomycorrhizal fungi.</title>
        <authorList>
            <person name="Lofgren L.A."/>
            <person name="Nguyen N.H."/>
            <person name="Vilgalys R."/>
            <person name="Ruytinx J."/>
            <person name="Liao H.L."/>
            <person name="Branco S."/>
            <person name="Kuo A."/>
            <person name="LaButti K."/>
            <person name="Lipzen A."/>
            <person name="Andreopoulos W."/>
            <person name="Pangilinan J."/>
            <person name="Riley R."/>
            <person name="Hundley H."/>
            <person name="Na H."/>
            <person name="Barry K."/>
            <person name="Grigoriev I.V."/>
            <person name="Stajich J.E."/>
            <person name="Kennedy P.G."/>
        </authorList>
    </citation>
    <scope>NUCLEOTIDE SEQUENCE</scope>
    <source>
        <strain evidence="10">FC423</strain>
    </source>
</reference>
<dbReference type="OrthoDB" id="346907at2759"/>
<dbReference type="RefSeq" id="XP_041285639.1">
    <property type="nucleotide sequence ID" value="XM_041439204.1"/>
</dbReference>
<feature type="domain" description="Protein kinase" evidence="9">
    <location>
        <begin position="36"/>
        <end position="303"/>
    </location>
</feature>
<dbReference type="EMBL" id="JABBWM010000119">
    <property type="protein sequence ID" value="KAG2088691.1"/>
    <property type="molecule type" value="Genomic_DNA"/>
</dbReference>
<dbReference type="AlphaFoldDB" id="A0A9P7EU96"/>
<evidence type="ECO:0000313" key="10">
    <source>
        <dbReference type="EMBL" id="KAG2088691.1"/>
    </source>
</evidence>
<keyword evidence="3" id="KW-0808">Transferase</keyword>
<dbReference type="InterPro" id="IPR051681">
    <property type="entry name" value="Ser/Thr_Kinases-Pseudokinases"/>
</dbReference>
<dbReference type="InterPro" id="IPR011009">
    <property type="entry name" value="Kinase-like_dom_sf"/>
</dbReference>
<organism evidence="10 11">
    <name type="scientific">Suillus discolor</name>
    <dbReference type="NCBI Taxonomy" id="1912936"/>
    <lineage>
        <taxon>Eukaryota</taxon>
        <taxon>Fungi</taxon>
        <taxon>Dikarya</taxon>
        <taxon>Basidiomycota</taxon>
        <taxon>Agaricomycotina</taxon>
        <taxon>Agaricomycetes</taxon>
        <taxon>Agaricomycetidae</taxon>
        <taxon>Boletales</taxon>
        <taxon>Suillineae</taxon>
        <taxon>Suillaceae</taxon>
        <taxon>Suillus</taxon>
    </lineage>
</organism>
<dbReference type="PROSITE" id="PS50011">
    <property type="entry name" value="PROTEIN_KINASE_DOM"/>
    <property type="match status" value="1"/>
</dbReference>
<protein>
    <recommendedName>
        <fullName evidence="1">non-specific serine/threonine protein kinase</fullName>
        <ecNumber evidence="1">2.7.11.1</ecNumber>
    </recommendedName>
</protein>
<dbReference type="EC" id="2.7.11.1" evidence="1"/>
<comment type="caution">
    <text evidence="10">The sequence shown here is derived from an EMBL/GenBank/DDBJ whole genome shotgun (WGS) entry which is preliminary data.</text>
</comment>
<keyword evidence="2" id="KW-0723">Serine/threonine-protein kinase</keyword>